<protein>
    <recommendedName>
        <fullName evidence="2">DUF5648 domain-containing protein</fullName>
    </recommendedName>
</protein>
<dbReference type="OrthoDB" id="9971254at2759"/>
<organism evidence="3 4">
    <name type="scientific">Auricularia subglabra (strain TFB-10046 / SS5)</name>
    <name type="common">White-rot fungus</name>
    <name type="synonym">Auricularia delicata (strain TFB10046)</name>
    <dbReference type="NCBI Taxonomy" id="717982"/>
    <lineage>
        <taxon>Eukaryota</taxon>
        <taxon>Fungi</taxon>
        <taxon>Dikarya</taxon>
        <taxon>Basidiomycota</taxon>
        <taxon>Agaricomycotina</taxon>
        <taxon>Agaricomycetes</taxon>
        <taxon>Auriculariales</taxon>
        <taxon>Auriculariaceae</taxon>
        <taxon>Auricularia</taxon>
    </lineage>
</organism>
<dbReference type="InParanoid" id="J0CYZ0"/>
<accession>J0CYZ0</accession>
<name>J0CYZ0_AURST</name>
<evidence type="ECO:0000313" key="3">
    <source>
        <dbReference type="EMBL" id="EJD36553.1"/>
    </source>
</evidence>
<sequence length="331" mass="36733">MAAGLDTLRTNRRVQHGSSELYSRLLEGPAEGHALFYPRQLFHACEPPDGIEPFESLDGLIEEEMWDNSRHLLQSSMTRTVTFKASVSDNFLPADIHPVEVSPEISRSSDDFAFLAFAGSALSELTQQCAAPGDTPVSGLHPPPITAPLSPLSPPPATSSTPRRTAALRYIMSYTVLFRILISIQLCGPKGYPEAQTPLSLRLIILAAVFTTALATAKERREWCTGTPRPFYRVWSNDTYNSDHLYFADLNDINRAAPRYKREQDCCLVFTDRNQTVQQLIPLYRLWHSAHWDHFYTINAAECPNAIAAGFNDEGIAAQVLGSKQLPGPVC</sequence>
<dbReference type="AlphaFoldDB" id="J0CYZ0"/>
<gene>
    <name evidence="3" type="ORF">AURDEDRAFT_174421</name>
</gene>
<dbReference type="Proteomes" id="UP000006514">
    <property type="component" value="Unassembled WGS sequence"/>
</dbReference>
<feature type="region of interest" description="Disordered" evidence="1">
    <location>
        <begin position="132"/>
        <end position="161"/>
    </location>
</feature>
<evidence type="ECO:0000256" key="1">
    <source>
        <dbReference type="SAM" id="MobiDB-lite"/>
    </source>
</evidence>
<dbReference type="Pfam" id="PF18885">
    <property type="entry name" value="DUF5648"/>
    <property type="match status" value="1"/>
</dbReference>
<proteinExistence type="predicted"/>
<reference evidence="4" key="1">
    <citation type="journal article" date="2012" name="Science">
        <title>The Paleozoic origin of enzymatic lignin decomposition reconstructed from 31 fungal genomes.</title>
        <authorList>
            <person name="Floudas D."/>
            <person name="Binder M."/>
            <person name="Riley R."/>
            <person name="Barry K."/>
            <person name="Blanchette R.A."/>
            <person name="Henrissat B."/>
            <person name="Martinez A.T."/>
            <person name="Otillar R."/>
            <person name="Spatafora J.W."/>
            <person name="Yadav J.S."/>
            <person name="Aerts A."/>
            <person name="Benoit I."/>
            <person name="Boyd A."/>
            <person name="Carlson A."/>
            <person name="Copeland A."/>
            <person name="Coutinho P.M."/>
            <person name="de Vries R.P."/>
            <person name="Ferreira P."/>
            <person name="Findley K."/>
            <person name="Foster B."/>
            <person name="Gaskell J."/>
            <person name="Glotzer D."/>
            <person name="Gorecki P."/>
            <person name="Heitman J."/>
            <person name="Hesse C."/>
            <person name="Hori C."/>
            <person name="Igarashi K."/>
            <person name="Jurgens J.A."/>
            <person name="Kallen N."/>
            <person name="Kersten P."/>
            <person name="Kohler A."/>
            <person name="Kuees U."/>
            <person name="Kumar T.K.A."/>
            <person name="Kuo A."/>
            <person name="LaButti K."/>
            <person name="Larrondo L.F."/>
            <person name="Lindquist E."/>
            <person name="Ling A."/>
            <person name="Lombard V."/>
            <person name="Lucas S."/>
            <person name="Lundell T."/>
            <person name="Martin R."/>
            <person name="McLaughlin D.J."/>
            <person name="Morgenstern I."/>
            <person name="Morin E."/>
            <person name="Murat C."/>
            <person name="Nagy L.G."/>
            <person name="Nolan M."/>
            <person name="Ohm R.A."/>
            <person name="Patyshakuliyeva A."/>
            <person name="Rokas A."/>
            <person name="Ruiz-Duenas F.J."/>
            <person name="Sabat G."/>
            <person name="Salamov A."/>
            <person name="Samejima M."/>
            <person name="Schmutz J."/>
            <person name="Slot J.C."/>
            <person name="St John F."/>
            <person name="Stenlid J."/>
            <person name="Sun H."/>
            <person name="Sun S."/>
            <person name="Syed K."/>
            <person name="Tsang A."/>
            <person name="Wiebenga A."/>
            <person name="Young D."/>
            <person name="Pisabarro A."/>
            <person name="Eastwood D.C."/>
            <person name="Martin F."/>
            <person name="Cullen D."/>
            <person name="Grigoriev I.V."/>
            <person name="Hibbett D.S."/>
        </authorList>
    </citation>
    <scope>NUCLEOTIDE SEQUENCE [LARGE SCALE GENOMIC DNA]</scope>
    <source>
        <strain evidence="4">TFB10046</strain>
    </source>
</reference>
<feature type="compositionally biased region" description="Pro residues" evidence="1">
    <location>
        <begin position="141"/>
        <end position="157"/>
    </location>
</feature>
<dbReference type="EMBL" id="JH687859">
    <property type="protein sequence ID" value="EJD36553.1"/>
    <property type="molecule type" value="Genomic_DNA"/>
</dbReference>
<dbReference type="KEGG" id="adl:AURDEDRAFT_174421"/>
<feature type="domain" description="DUF5648" evidence="2">
    <location>
        <begin position="229"/>
        <end position="320"/>
    </location>
</feature>
<keyword evidence="4" id="KW-1185">Reference proteome</keyword>
<dbReference type="InterPro" id="IPR043708">
    <property type="entry name" value="DUF5648"/>
</dbReference>
<evidence type="ECO:0000259" key="2">
    <source>
        <dbReference type="Pfam" id="PF18885"/>
    </source>
</evidence>
<evidence type="ECO:0000313" key="4">
    <source>
        <dbReference type="Proteomes" id="UP000006514"/>
    </source>
</evidence>